<feature type="region of interest" description="Disordered" evidence="1">
    <location>
        <begin position="1"/>
        <end position="106"/>
    </location>
</feature>
<evidence type="ECO:0000256" key="1">
    <source>
        <dbReference type="SAM" id="MobiDB-lite"/>
    </source>
</evidence>
<feature type="compositionally biased region" description="Basic and acidic residues" evidence="1">
    <location>
        <begin position="66"/>
        <end position="79"/>
    </location>
</feature>
<evidence type="ECO:0000313" key="3">
    <source>
        <dbReference type="Proteomes" id="UP001152622"/>
    </source>
</evidence>
<comment type="caution">
    <text evidence="2">The sequence shown here is derived from an EMBL/GenBank/DDBJ whole genome shotgun (WGS) entry which is preliminary data.</text>
</comment>
<dbReference type="OrthoDB" id="10035433at2759"/>
<gene>
    <name evidence="2" type="ORF">SKAU_G00306140</name>
</gene>
<accession>A0A9Q1IKX2</accession>
<feature type="compositionally biased region" description="Basic and acidic residues" evidence="1">
    <location>
        <begin position="93"/>
        <end position="102"/>
    </location>
</feature>
<keyword evidence="3" id="KW-1185">Reference proteome</keyword>
<feature type="compositionally biased region" description="Basic and acidic residues" evidence="1">
    <location>
        <begin position="14"/>
        <end position="28"/>
    </location>
</feature>
<organism evidence="2 3">
    <name type="scientific">Synaphobranchus kaupii</name>
    <name type="common">Kaup's arrowtooth eel</name>
    <dbReference type="NCBI Taxonomy" id="118154"/>
    <lineage>
        <taxon>Eukaryota</taxon>
        <taxon>Metazoa</taxon>
        <taxon>Chordata</taxon>
        <taxon>Craniata</taxon>
        <taxon>Vertebrata</taxon>
        <taxon>Euteleostomi</taxon>
        <taxon>Actinopterygii</taxon>
        <taxon>Neopterygii</taxon>
        <taxon>Teleostei</taxon>
        <taxon>Anguilliformes</taxon>
        <taxon>Synaphobranchidae</taxon>
        <taxon>Synaphobranchus</taxon>
    </lineage>
</organism>
<sequence>MEEGNVSGANSSEKASEEVNGESDRRQAGETVLNERCGEEGAVSEAQEADIDDPQEGTSASTVRPRSAERSGRTKERGKVGRVRRPWGEMEQSNERGKDGKGDGCTPAKEVCGPAMETIGLSSSVEADTAVAEEGAEARSFHSPSLCNRPRALPLHVVFLLSNTTRATEPHLPTVFLYSYCRLIAEQGGCWDSMATSWHVDPNTTIHRAMIMANFSTLIHITFDAGA</sequence>
<dbReference type="Proteomes" id="UP001152622">
    <property type="component" value="Chromosome 13"/>
</dbReference>
<protein>
    <submittedName>
        <fullName evidence="2">Uncharacterized protein</fullName>
    </submittedName>
</protein>
<reference evidence="2" key="1">
    <citation type="journal article" date="2023" name="Science">
        <title>Genome structures resolve the early diversification of teleost fishes.</title>
        <authorList>
            <person name="Parey E."/>
            <person name="Louis A."/>
            <person name="Montfort J."/>
            <person name="Bouchez O."/>
            <person name="Roques C."/>
            <person name="Iampietro C."/>
            <person name="Lluch J."/>
            <person name="Castinel A."/>
            <person name="Donnadieu C."/>
            <person name="Desvignes T."/>
            <person name="Floi Bucao C."/>
            <person name="Jouanno E."/>
            <person name="Wen M."/>
            <person name="Mejri S."/>
            <person name="Dirks R."/>
            <person name="Jansen H."/>
            <person name="Henkel C."/>
            <person name="Chen W.J."/>
            <person name="Zahm M."/>
            <person name="Cabau C."/>
            <person name="Klopp C."/>
            <person name="Thompson A.W."/>
            <person name="Robinson-Rechavi M."/>
            <person name="Braasch I."/>
            <person name="Lecointre G."/>
            <person name="Bobe J."/>
            <person name="Postlethwait J.H."/>
            <person name="Berthelot C."/>
            <person name="Roest Crollius H."/>
            <person name="Guiguen Y."/>
        </authorList>
    </citation>
    <scope>NUCLEOTIDE SEQUENCE</scope>
    <source>
        <strain evidence="2">WJC10195</strain>
    </source>
</reference>
<evidence type="ECO:0000313" key="2">
    <source>
        <dbReference type="EMBL" id="KAJ8343285.1"/>
    </source>
</evidence>
<name>A0A9Q1IKX2_SYNKA</name>
<proteinExistence type="predicted"/>
<dbReference type="EMBL" id="JAINUF010000013">
    <property type="protein sequence ID" value="KAJ8343285.1"/>
    <property type="molecule type" value="Genomic_DNA"/>
</dbReference>
<dbReference type="AlphaFoldDB" id="A0A9Q1IKX2"/>